<dbReference type="RefSeq" id="WP_113671499.1">
    <property type="nucleotide sequence ID" value="NZ_CAJXUH010000014.1"/>
</dbReference>
<dbReference type="KEGG" id="vgu:HYG85_02415"/>
<evidence type="ECO:0000259" key="1">
    <source>
        <dbReference type="Pfam" id="PF13785"/>
    </source>
</evidence>
<dbReference type="AlphaFoldDB" id="A0A8J8M7S6"/>
<dbReference type="InterPro" id="IPR025235">
    <property type="entry name" value="DUF4178"/>
</dbReference>
<name>A0A8J8M7S6_9FIRM</name>
<protein>
    <submittedName>
        <fullName evidence="2">DUF4178 domain-containing protein</fullName>
    </submittedName>
</protein>
<dbReference type="Pfam" id="PF13785">
    <property type="entry name" value="DUF4178"/>
    <property type="match status" value="1"/>
</dbReference>
<organism evidence="2 3">
    <name type="scientific">Vallitalea guaymasensis</name>
    <dbReference type="NCBI Taxonomy" id="1185412"/>
    <lineage>
        <taxon>Bacteria</taxon>
        <taxon>Bacillati</taxon>
        <taxon>Bacillota</taxon>
        <taxon>Clostridia</taxon>
        <taxon>Lachnospirales</taxon>
        <taxon>Vallitaleaceae</taxon>
        <taxon>Vallitalea</taxon>
    </lineage>
</organism>
<dbReference type="Proteomes" id="UP000677305">
    <property type="component" value="Chromosome"/>
</dbReference>
<gene>
    <name evidence="2" type="ORF">HYG85_02415</name>
</gene>
<evidence type="ECO:0000313" key="2">
    <source>
        <dbReference type="EMBL" id="QUH27828.1"/>
    </source>
</evidence>
<feature type="domain" description="DUF4178" evidence="1">
    <location>
        <begin position="32"/>
        <end position="164"/>
    </location>
</feature>
<reference evidence="2 3" key="1">
    <citation type="submission" date="2020-07" db="EMBL/GenBank/DDBJ databases">
        <title>Vallitalea guaymasensis genome.</title>
        <authorList>
            <person name="Postec A."/>
        </authorList>
    </citation>
    <scope>NUCLEOTIDE SEQUENCE [LARGE SCALE GENOMIC DNA]</scope>
    <source>
        <strain evidence="2 3">Ra1766G1</strain>
    </source>
</reference>
<accession>A0A8J8M7S6</accession>
<dbReference type="EMBL" id="CP058561">
    <property type="protein sequence ID" value="QUH27828.1"/>
    <property type="molecule type" value="Genomic_DNA"/>
</dbReference>
<keyword evidence="3" id="KW-1185">Reference proteome</keyword>
<sequence>MGFIDRIKNISRANKTAKMEKESNEITVFNMRVGDIVSIEEVDYEVKGILKFNDHGWRWTEYKLKDSRKTYWLSVEEDDEVEICLYREVVAIITEAPRVYEYKGVTYYMQEGSDAKVEYVEGQVNAVKGEEVDYYEYSDEDGENLLSLEIWNGEVEMAIGREIEDYNVVIYPKS</sequence>
<proteinExistence type="predicted"/>
<evidence type="ECO:0000313" key="3">
    <source>
        <dbReference type="Proteomes" id="UP000677305"/>
    </source>
</evidence>
<dbReference type="OrthoDB" id="3775810at2"/>